<gene>
    <name evidence="1" type="ORF">ECE50_009725</name>
</gene>
<sequence length="482" mass="54718">MKKYLVYLSVAIGIGMSVSCTKKFEDMQHNPETLKVVPAGNFLNSILFNGVNAGLRESHRINNELMQVTVSQVSSSDWHRYIIKTTESDYPWENYYITLNNVKDMRTSAKLAGERNSEAIALTLWAWMFQQLTDIYGDIPYTDALRGYPDNQLQNRFDRQQDVYGDLIAKLDTANRLFINDSIRGLEQGEDLLFNSAAVPAGMTKWKKLCNSLRLRLLMRIAHKSDAARLELANMLADQKKYPVMMNNDESAVLKYTNVKPFQNPFFSARDYDFNTDRGIGAYFVDALNSWKDPRIPIWIQPAGDGAFRGLPSGFRPEVFDTVASVKAATLHVNLKKSNLIGTIMTYAEVEFIRAEAIHRGYAPGNAQTAYENGVRASITYWGAKVPDDFFSRAGIAYNNSLEQICTQKYFALFFNDMQQWFEYRRTGFPAIPRGDGIPAGTNMPQRMMYPIIVQTINSANYNDVIARQGADALATKVWWSK</sequence>
<evidence type="ECO:0000313" key="2">
    <source>
        <dbReference type="Proteomes" id="UP000281028"/>
    </source>
</evidence>
<protein>
    <submittedName>
        <fullName evidence="1">SusD/RagB family nutrient-binding outer membrane lipoprotein</fullName>
    </submittedName>
</protein>
<evidence type="ECO:0000313" key="1">
    <source>
        <dbReference type="EMBL" id="NSL87109.1"/>
    </source>
</evidence>
<organism evidence="1 2">
    <name type="scientific">Chitinophaga solisilvae</name>
    <dbReference type="NCBI Taxonomy" id="1233460"/>
    <lineage>
        <taxon>Bacteria</taxon>
        <taxon>Pseudomonadati</taxon>
        <taxon>Bacteroidota</taxon>
        <taxon>Chitinophagia</taxon>
        <taxon>Chitinophagales</taxon>
        <taxon>Chitinophagaceae</taxon>
        <taxon>Chitinophaga</taxon>
    </lineage>
</organism>
<dbReference type="EMBL" id="RIAR02000001">
    <property type="protein sequence ID" value="NSL87109.1"/>
    <property type="molecule type" value="Genomic_DNA"/>
</dbReference>
<dbReference type="InterPro" id="IPR041662">
    <property type="entry name" value="SusD-like_2"/>
</dbReference>
<keyword evidence="2" id="KW-1185">Reference proteome</keyword>
<dbReference type="PROSITE" id="PS51257">
    <property type="entry name" value="PROKAR_LIPOPROTEIN"/>
    <property type="match status" value="1"/>
</dbReference>
<dbReference type="InterPro" id="IPR011990">
    <property type="entry name" value="TPR-like_helical_dom_sf"/>
</dbReference>
<dbReference type="AlphaFoldDB" id="A0A9Q5GSW7"/>
<keyword evidence="1" id="KW-0449">Lipoprotein</keyword>
<accession>A0A9Q5GSW7</accession>
<name>A0A9Q5GSW7_9BACT</name>
<comment type="caution">
    <text evidence="1">The sequence shown here is derived from an EMBL/GenBank/DDBJ whole genome shotgun (WGS) entry which is preliminary data.</text>
</comment>
<dbReference type="Proteomes" id="UP000281028">
    <property type="component" value="Unassembled WGS sequence"/>
</dbReference>
<dbReference type="SUPFAM" id="SSF48452">
    <property type="entry name" value="TPR-like"/>
    <property type="match status" value="1"/>
</dbReference>
<proteinExistence type="predicted"/>
<dbReference type="Pfam" id="PF12771">
    <property type="entry name" value="SusD-like_2"/>
    <property type="match status" value="1"/>
</dbReference>
<reference evidence="1" key="1">
    <citation type="submission" date="2020-05" db="EMBL/GenBank/DDBJ databases">
        <title>Chitinophaga laudate sp. nov., isolated from a tropical peat swamp.</title>
        <authorList>
            <person name="Goh C.B.S."/>
            <person name="Lee M.S."/>
            <person name="Parimannan S."/>
            <person name="Pasbakhsh P."/>
            <person name="Yule C.M."/>
            <person name="Rajandas H."/>
            <person name="Loke S."/>
            <person name="Croft L."/>
            <person name="Tan J.B.L."/>
        </authorList>
    </citation>
    <scope>NUCLEOTIDE SEQUENCE</scope>
    <source>
        <strain evidence="1">Mgbs1</strain>
    </source>
</reference>
<dbReference type="Gene3D" id="1.25.40.390">
    <property type="match status" value="1"/>
</dbReference>